<accession>A0A8T0I867</accession>
<sequence>MDFEGLEADFAQIQWPLPHHIPAINDDLIADLAQIQWPVPHHIPAINEEYEAERLYPLEGRFMNLPVLHIQDLDLLVRALNLPPPVQDPRQIIQLDLISTRLPEDWPVYEGMNYLGVDEDEDEEEDHEGMDYLGVEDEEEDDHEGMNYLGEEEQEQDHEVWEEPQNMEEEEQEENLEEEIIVTSNAFEQVPVDVSLSTKRRDPISNDMQLLRDIKSSDEPHIPTIGLLELTMPDFASPVFVPTLEPRH</sequence>
<dbReference type="Proteomes" id="UP000822688">
    <property type="component" value="Chromosome 4"/>
</dbReference>
<protein>
    <submittedName>
        <fullName evidence="1">Uncharacterized protein</fullName>
    </submittedName>
</protein>
<dbReference type="EMBL" id="CM026424">
    <property type="protein sequence ID" value="KAG0579702.1"/>
    <property type="molecule type" value="Genomic_DNA"/>
</dbReference>
<reference evidence="1" key="1">
    <citation type="submission" date="2020-06" db="EMBL/GenBank/DDBJ databases">
        <title>WGS assembly of Ceratodon purpureus strain R40.</title>
        <authorList>
            <person name="Carey S.B."/>
            <person name="Jenkins J."/>
            <person name="Shu S."/>
            <person name="Lovell J.T."/>
            <person name="Sreedasyam A."/>
            <person name="Maumus F."/>
            <person name="Tiley G.P."/>
            <person name="Fernandez-Pozo N."/>
            <person name="Barry K."/>
            <person name="Chen C."/>
            <person name="Wang M."/>
            <person name="Lipzen A."/>
            <person name="Daum C."/>
            <person name="Saski C.A."/>
            <person name="Payton A.C."/>
            <person name="Mcbreen J.C."/>
            <person name="Conrad R.E."/>
            <person name="Kollar L.M."/>
            <person name="Olsson S."/>
            <person name="Huttunen S."/>
            <person name="Landis J.B."/>
            <person name="Wickett N.J."/>
            <person name="Johnson M.G."/>
            <person name="Rensing S.A."/>
            <person name="Grimwood J."/>
            <person name="Schmutz J."/>
            <person name="Mcdaniel S.F."/>
        </authorList>
    </citation>
    <scope>NUCLEOTIDE SEQUENCE</scope>
    <source>
        <strain evidence="1">R40</strain>
    </source>
</reference>
<comment type="caution">
    <text evidence="1">The sequence shown here is derived from an EMBL/GenBank/DDBJ whole genome shotgun (WGS) entry which is preliminary data.</text>
</comment>
<gene>
    <name evidence="1" type="ORF">KC19_4G118000</name>
</gene>
<dbReference type="AlphaFoldDB" id="A0A8T0I867"/>
<proteinExistence type="predicted"/>
<organism evidence="1 2">
    <name type="scientific">Ceratodon purpureus</name>
    <name type="common">Fire moss</name>
    <name type="synonym">Dicranum purpureum</name>
    <dbReference type="NCBI Taxonomy" id="3225"/>
    <lineage>
        <taxon>Eukaryota</taxon>
        <taxon>Viridiplantae</taxon>
        <taxon>Streptophyta</taxon>
        <taxon>Embryophyta</taxon>
        <taxon>Bryophyta</taxon>
        <taxon>Bryophytina</taxon>
        <taxon>Bryopsida</taxon>
        <taxon>Dicranidae</taxon>
        <taxon>Pseudoditrichales</taxon>
        <taxon>Ditrichaceae</taxon>
        <taxon>Ceratodon</taxon>
    </lineage>
</organism>
<name>A0A8T0I867_CERPU</name>
<evidence type="ECO:0000313" key="1">
    <source>
        <dbReference type="EMBL" id="KAG0579702.1"/>
    </source>
</evidence>
<keyword evidence="2" id="KW-1185">Reference proteome</keyword>
<evidence type="ECO:0000313" key="2">
    <source>
        <dbReference type="Proteomes" id="UP000822688"/>
    </source>
</evidence>